<dbReference type="InterPro" id="IPR052552">
    <property type="entry name" value="YeaO-like"/>
</dbReference>
<organism evidence="1 2">
    <name type="scientific">Arthrobacter livingstonensis</name>
    <dbReference type="NCBI Taxonomy" id="670078"/>
    <lineage>
        <taxon>Bacteria</taxon>
        <taxon>Bacillati</taxon>
        <taxon>Actinomycetota</taxon>
        <taxon>Actinomycetes</taxon>
        <taxon>Micrococcales</taxon>
        <taxon>Micrococcaceae</taxon>
        <taxon>Arthrobacter</taxon>
    </lineage>
</organism>
<dbReference type="Pfam" id="PF22752">
    <property type="entry name" value="DUF488-N3i"/>
    <property type="match status" value="1"/>
</dbReference>
<dbReference type="EMBL" id="QJVD01000047">
    <property type="protein sequence ID" value="PYI64544.1"/>
    <property type="molecule type" value="Genomic_DNA"/>
</dbReference>
<comment type="caution">
    <text evidence="1">The sequence shown here is derived from an EMBL/GenBank/DDBJ whole genome shotgun (WGS) entry which is preliminary data.</text>
</comment>
<dbReference type="AlphaFoldDB" id="A0A2V5L349"/>
<evidence type="ECO:0000313" key="1">
    <source>
        <dbReference type="EMBL" id="PYI64544.1"/>
    </source>
</evidence>
<keyword evidence="2" id="KW-1185">Reference proteome</keyword>
<dbReference type="RefSeq" id="WP_110503064.1">
    <property type="nucleotide sequence ID" value="NZ_QJVD01000047.1"/>
</dbReference>
<sequence>MSTKTNVQVRRVYDAAMDDDGTRVLVDHIWPRGMTKAKAALDEWCKDVSPSTELRKWYSHDPAKFAEFTKRYKSELKDPTRAQALEHLQDLAKSQRLTLLTATKAADISEATVLAGLLLR</sequence>
<dbReference type="PANTHER" id="PTHR36849:SF1">
    <property type="entry name" value="CYTOPLASMIC PROTEIN"/>
    <property type="match status" value="1"/>
</dbReference>
<evidence type="ECO:0000313" key="2">
    <source>
        <dbReference type="Proteomes" id="UP000247832"/>
    </source>
</evidence>
<dbReference type="Proteomes" id="UP000247832">
    <property type="component" value="Unassembled WGS sequence"/>
</dbReference>
<name>A0A2V5L349_9MICC</name>
<protein>
    <submittedName>
        <fullName evidence="1">DUF488 domain-containing protein</fullName>
    </submittedName>
</protein>
<gene>
    <name evidence="1" type="ORF">CVV68_21655</name>
</gene>
<proteinExistence type="predicted"/>
<accession>A0A2V5L349</accession>
<dbReference type="OrthoDB" id="9790745at2"/>
<reference evidence="1 2" key="1">
    <citation type="submission" date="2018-05" db="EMBL/GenBank/DDBJ databases">
        <title>Genetic diversity of glacier-inhabiting Cryobacterium bacteria in China and description of Cryobacterium mengkeensis sp. nov. and Arthrobacter glacialis sp. nov.</title>
        <authorList>
            <person name="Liu Q."/>
            <person name="Xin Y.-H."/>
        </authorList>
    </citation>
    <scope>NUCLEOTIDE SEQUENCE [LARGE SCALE GENOMIC DNA]</scope>
    <source>
        <strain evidence="1 2">LI2</strain>
    </source>
</reference>
<dbReference type="PANTHER" id="PTHR36849">
    <property type="entry name" value="CYTOPLASMIC PROTEIN-RELATED"/>
    <property type="match status" value="1"/>
</dbReference>